<feature type="domain" description="HTH merR-type" evidence="2">
    <location>
        <begin position="7"/>
        <end position="77"/>
    </location>
</feature>
<sequence>MELGKNYYSIKEAAEIAHIKPHVIRYWESEFKVLKPKKTRGGRRRYSIEDLKLLLAIKKLLYDDGYTIKGARRKVSELKKSNSGQIELPFRELKAGKVLVDVKRDLRAILDMLKG</sequence>
<dbReference type="InterPro" id="IPR000551">
    <property type="entry name" value="MerR-type_HTH_dom"/>
</dbReference>
<dbReference type="SMART" id="SM00422">
    <property type="entry name" value="HTH_MERR"/>
    <property type="match status" value="1"/>
</dbReference>
<gene>
    <name evidence="3" type="ORF">AMJ40_00855</name>
</gene>
<keyword evidence="1" id="KW-0238">DNA-binding</keyword>
<protein>
    <recommendedName>
        <fullName evidence="2">HTH merR-type domain-containing protein</fullName>
    </recommendedName>
</protein>
<dbReference type="Proteomes" id="UP000051124">
    <property type="component" value="Unassembled WGS sequence"/>
</dbReference>
<dbReference type="EMBL" id="LIZT01000006">
    <property type="protein sequence ID" value="KPJ51090.1"/>
    <property type="molecule type" value="Genomic_DNA"/>
</dbReference>
<reference evidence="3 4" key="1">
    <citation type="journal article" date="2015" name="Microbiome">
        <title>Genomic resolution of linkages in carbon, nitrogen, and sulfur cycling among widespread estuary sediment bacteria.</title>
        <authorList>
            <person name="Baker B.J."/>
            <person name="Lazar C.S."/>
            <person name="Teske A.P."/>
            <person name="Dick G.J."/>
        </authorList>
    </citation>
    <scope>NUCLEOTIDE SEQUENCE [LARGE SCALE GENOMIC DNA]</scope>
    <source>
        <strain evidence="3">DG_26</strain>
    </source>
</reference>
<dbReference type="Gene3D" id="1.10.1660.10">
    <property type="match status" value="1"/>
</dbReference>
<dbReference type="AlphaFoldDB" id="A0A0S7WLP5"/>
<proteinExistence type="predicted"/>
<dbReference type="PROSITE" id="PS50937">
    <property type="entry name" value="HTH_MERR_2"/>
    <property type="match status" value="1"/>
</dbReference>
<dbReference type="InterPro" id="IPR047057">
    <property type="entry name" value="MerR_fam"/>
</dbReference>
<dbReference type="SUPFAM" id="SSF46955">
    <property type="entry name" value="Putative DNA-binding domain"/>
    <property type="match status" value="1"/>
</dbReference>
<evidence type="ECO:0000259" key="2">
    <source>
        <dbReference type="PROSITE" id="PS50937"/>
    </source>
</evidence>
<accession>A0A0S7WLP5</accession>
<evidence type="ECO:0000313" key="4">
    <source>
        <dbReference type="Proteomes" id="UP000051124"/>
    </source>
</evidence>
<evidence type="ECO:0000256" key="1">
    <source>
        <dbReference type="ARBA" id="ARBA00023125"/>
    </source>
</evidence>
<organism evidence="3 4">
    <name type="scientific">candidate division TA06 bacterium DG_26</name>
    <dbReference type="NCBI Taxonomy" id="1703771"/>
    <lineage>
        <taxon>Bacteria</taxon>
        <taxon>Bacteria division TA06</taxon>
    </lineage>
</organism>
<comment type="caution">
    <text evidence="3">The sequence shown here is derived from an EMBL/GenBank/DDBJ whole genome shotgun (WGS) entry which is preliminary data.</text>
</comment>
<dbReference type="PANTHER" id="PTHR30204">
    <property type="entry name" value="REDOX-CYCLING DRUG-SENSING TRANSCRIPTIONAL ACTIVATOR SOXR"/>
    <property type="match status" value="1"/>
</dbReference>
<dbReference type="GO" id="GO:0003700">
    <property type="term" value="F:DNA-binding transcription factor activity"/>
    <property type="evidence" value="ECO:0007669"/>
    <property type="project" value="InterPro"/>
</dbReference>
<dbReference type="PANTHER" id="PTHR30204:SF15">
    <property type="entry name" value="BLL5018 PROTEIN"/>
    <property type="match status" value="1"/>
</dbReference>
<evidence type="ECO:0000313" key="3">
    <source>
        <dbReference type="EMBL" id="KPJ51090.1"/>
    </source>
</evidence>
<dbReference type="GO" id="GO:0003677">
    <property type="term" value="F:DNA binding"/>
    <property type="evidence" value="ECO:0007669"/>
    <property type="project" value="UniProtKB-KW"/>
</dbReference>
<name>A0A0S7WLP5_UNCT6</name>
<dbReference type="InterPro" id="IPR009061">
    <property type="entry name" value="DNA-bd_dom_put_sf"/>
</dbReference>
<dbReference type="Pfam" id="PF13411">
    <property type="entry name" value="MerR_1"/>
    <property type="match status" value="1"/>
</dbReference>